<protein>
    <submittedName>
        <fullName evidence="1">Class I SAM-dependent methyltransferase</fullName>
    </submittedName>
</protein>
<keyword evidence="1" id="KW-0808">Transferase</keyword>
<dbReference type="Gene3D" id="3.40.50.150">
    <property type="entry name" value="Vaccinia Virus protein VP39"/>
    <property type="match status" value="1"/>
</dbReference>
<comment type="caution">
    <text evidence="1">The sequence shown here is derived from an EMBL/GenBank/DDBJ whole genome shotgun (WGS) entry which is preliminary data.</text>
</comment>
<sequence>MCWNWSDSESIEDDLPIRQAYETWGVEAFYQHYGSTYRNPHEAIVGQVLARGLVGMPREGLPVLDLACGSGEVTLALRELGWQDIHGIDPYTQQAYLERTGQVAEGYRFEEIEQGVLWGREYGLIVCSFALHLLERSRLPTLAYQLSCIGDRLMVITPHKRPEIGSQWGWTLVDEFCLERVRSRLYFSTNRNL</sequence>
<dbReference type="GO" id="GO:0032259">
    <property type="term" value="P:methylation"/>
    <property type="evidence" value="ECO:0007669"/>
    <property type="project" value="UniProtKB-KW"/>
</dbReference>
<dbReference type="EMBL" id="JAQOSO010000079">
    <property type="protein sequence ID" value="MDJ1175149.1"/>
    <property type="molecule type" value="Genomic_DNA"/>
</dbReference>
<evidence type="ECO:0000313" key="2">
    <source>
        <dbReference type="Proteomes" id="UP001235849"/>
    </source>
</evidence>
<accession>A0ABT7B7L1</accession>
<reference evidence="1 2" key="1">
    <citation type="submission" date="2023-01" db="EMBL/GenBank/DDBJ databases">
        <title>Novel diversity within Roseofilum (Cyanobacteria; Desertifilaceae) from marine benthic mats with descriptions of four novel species.</title>
        <authorList>
            <person name="Wang Y."/>
            <person name="Berthold D.E."/>
            <person name="Hu J."/>
            <person name="Lefler F.W."/>
            <person name="Laughinghouse H.D. IV."/>
        </authorList>
    </citation>
    <scope>NUCLEOTIDE SEQUENCE [LARGE SCALE GENOMIC DNA]</scope>
    <source>
        <strain evidence="1 2">BLCC-M114</strain>
    </source>
</reference>
<keyword evidence="2" id="KW-1185">Reference proteome</keyword>
<dbReference type="CDD" id="cd02440">
    <property type="entry name" value="AdoMet_MTases"/>
    <property type="match status" value="1"/>
</dbReference>
<evidence type="ECO:0000313" key="1">
    <source>
        <dbReference type="EMBL" id="MDJ1175149.1"/>
    </source>
</evidence>
<dbReference type="RefSeq" id="WP_283767455.1">
    <property type="nucleotide sequence ID" value="NZ_JAQOSO010000079.1"/>
</dbReference>
<keyword evidence="1" id="KW-0489">Methyltransferase</keyword>
<dbReference type="InterPro" id="IPR029063">
    <property type="entry name" value="SAM-dependent_MTases_sf"/>
</dbReference>
<dbReference type="SUPFAM" id="SSF53335">
    <property type="entry name" value="S-adenosyl-L-methionine-dependent methyltransferases"/>
    <property type="match status" value="1"/>
</dbReference>
<proteinExistence type="predicted"/>
<gene>
    <name evidence="1" type="ORF">PMG25_13690</name>
</gene>
<dbReference type="GO" id="GO:0008168">
    <property type="term" value="F:methyltransferase activity"/>
    <property type="evidence" value="ECO:0007669"/>
    <property type="project" value="UniProtKB-KW"/>
</dbReference>
<dbReference type="Proteomes" id="UP001235849">
    <property type="component" value="Unassembled WGS sequence"/>
</dbReference>
<organism evidence="1 2">
    <name type="scientific">Roseofilum capinflatum BLCC-M114</name>
    <dbReference type="NCBI Taxonomy" id="3022440"/>
    <lineage>
        <taxon>Bacteria</taxon>
        <taxon>Bacillati</taxon>
        <taxon>Cyanobacteriota</taxon>
        <taxon>Cyanophyceae</taxon>
        <taxon>Desertifilales</taxon>
        <taxon>Desertifilaceae</taxon>
        <taxon>Roseofilum</taxon>
        <taxon>Roseofilum capinflatum</taxon>
    </lineage>
</organism>
<name>A0ABT7B7L1_9CYAN</name>